<evidence type="ECO:0000259" key="9">
    <source>
        <dbReference type="Pfam" id="PF16916"/>
    </source>
</evidence>
<feature type="transmembrane region" description="Helical" evidence="7">
    <location>
        <begin position="141"/>
        <end position="165"/>
    </location>
</feature>
<evidence type="ECO:0000259" key="8">
    <source>
        <dbReference type="Pfam" id="PF01545"/>
    </source>
</evidence>
<evidence type="ECO:0000256" key="2">
    <source>
        <dbReference type="ARBA" id="ARBA00022448"/>
    </source>
</evidence>
<feature type="transmembrane region" description="Helical" evidence="7">
    <location>
        <begin position="225"/>
        <end position="245"/>
    </location>
</feature>
<evidence type="ECO:0000256" key="5">
    <source>
        <dbReference type="ARBA" id="ARBA00023136"/>
    </source>
</evidence>
<accession>A0A1X6NF80</accession>
<name>A0A1X6NF80_9APHY</name>
<sequence>MTIVQTTEEAALSIRAGGPLTVATNPEATVSARKPARDVEGDPASVTTERSDPYHLQNGIKTSDELAGLRKRREGRALEKYHRKQNDLISSLLKSMEEHTEEARVEEETSRLPVVKIAIWASLIGNFALCILQLYGAISSISLSLIATSVDSVFDFGSNVVLYWLHKKAQKLDHNKWPVGGSRLETIGNIIYGFLMSSVNLVVVVESVQRIITHDSSQDTDKFHIPSIVAVGAALGVKLLLFLYCSTIRAQSSQVHVLWEDHRNDIFVNGFGLLMSAGGSRWAWWLDPMGGILIALGVMLAWGHTIYTEFELLAGKSAPRDFIQLLVYNAMTFSDEIEKVDTVRAYHSGPDYYVEIDVVMDASTPLWKAHDLSQELQDRIEVLPNVERAFVHVDHETDHAPEHRKYL</sequence>
<dbReference type="PANTHER" id="PTHR43840">
    <property type="entry name" value="MITOCHONDRIAL METAL TRANSPORTER 1-RELATED"/>
    <property type="match status" value="1"/>
</dbReference>
<dbReference type="SUPFAM" id="SSF161111">
    <property type="entry name" value="Cation efflux protein transmembrane domain-like"/>
    <property type="match status" value="1"/>
</dbReference>
<dbReference type="PANTHER" id="PTHR43840:SF12">
    <property type="entry name" value="CATION DIFFUSION FACILITATOR 1 (AFU_ORTHOLOGUE AFUA_1G14440)"/>
    <property type="match status" value="1"/>
</dbReference>
<protein>
    <submittedName>
        <fullName evidence="10">Uncharacterized protein</fullName>
    </submittedName>
</protein>
<proteinExistence type="predicted"/>
<dbReference type="Proteomes" id="UP000194127">
    <property type="component" value="Unassembled WGS sequence"/>
</dbReference>
<keyword evidence="2" id="KW-0813">Transport</keyword>
<feature type="transmembrane region" description="Helical" evidence="7">
    <location>
        <begin position="266"/>
        <end position="284"/>
    </location>
</feature>
<dbReference type="GO" id="GO:0016020">
    <property type="term" value="C:membrane"/>
    <property type="evidence" value="ECO:0007669"/>
    <property type="project" value="UniProtKB-SubCell"/>
</dbReference>
<reference evidence="10 11" key="1">
    <citation type="submission" date="2017-04" db="EMBL/GenBank/DDBJ databases">
        <title>Genome Sequence of the Model Brown-Rot Fungus Postia placenta SB12.</title>
        <authorList>
            <consortium name="DOE Joint Genome Institute"/>
            <person name="Gaskell J."/>
            <person name="Kersten P."/>
            <person name="Larrondo L.F."/>
            <person name="Canessa P."/>
            <person name="Martinez D."/>
            <person name="Hibbett D."/>
            <person name="Schmoll M."/>
            <person name="Kubicek C.P."/>
            <person name="Martinez A.T."/>
            <person name="Yadav J."/>
            <person name="Master E."/>
            <person name="Magnuson J.K."/>
            <person name="James T."/>
            <person name="Yaver D."/>
            <person name="Berka R."/>
            <person name="Labutti K."/>
            <person name="Lipzen A."/>
            <person name="Aerts A."/>
            <person name="Barry K."/>
            <person name="Henrissat B."/>
            <person name="Blanchette R."/>
            <person name="Grigoriev I."/>
            <person name="Cullen D."/>
        </authorList>
    </citation>
    <scope>NUCLEOTIDE SEQUENCE [LARGE SCALE GENOMIC DNA]</scope>
    <source>
        <strain evidence="10 11">MAD-698-R-SB12</strain>
    </source>
</reference>
<evidence type="ECO:0000256" key="4">
    <source>
        <dbReference type="ARBA" id="ARBA00022989"/>
    </source>
</evidence>
<feature type="transmembrane region" description="Helical" evidence="7">
    <location>
        <begin position="290"/>
        <end position="310"/>
    </location>
</feature>
<evidence type="ECO:0000256" key="6">
    <source>
        <dbReference type="SAM" id="MobiDB-lite"/>
    </source>
</evidence>
<dbReference type="STRING" id="670580.A0A1X6NF80"/>
<feature type="region of interest" description="Disordered" evidence="6">
    <location>
        <begin position="25"/>
        <end position="57"/>
    </location>
</feature>
<dbReference type="InterPro" id="IPR027469">
    <property type="entry name" value="Cation_efflux_TMD_sf"/>
</dbReference>
<dbReference type="OrthoDB" id="78296at2759"/>
<keyword evidence="3 7" id="KW-0812">Transmembrane</keyword>
<dbReference type="GeneID" id="36325101"/>
<dbReference type="RefSeq" id="XP_024343964.1">
    <property type="nucleotide sequence ID" value="XM_024480151.1"/>
</dbReference>
<dbReference type="SUPFAM" id="SSF160240">
    <property type="entry name" value="Cation efflux protein cytoplasmic domain-like"/>
    <property type="match status" value="1"/>
</dbReference>
<feature type="transmembrane region" description="Helical" evidence="7">
    <location>
        <begin position="186"/>
        <end position="205"/>
    </location>
</feature>
<dbReference type="InterPro" id="IPR002524">
    <property type="entry name" value="Cation_efflux"/>
</dbReference>
<evidence type="ECO:0000313" key="10">
    <source>
        <dbReference type="EMBL" id="OSX67170.1"/>
    </source>
</evidence>
<dbReference type="GO" id="GO:0030003">
    <property type="term" value="P:intracellular monoatomic cation homeostasis"/>
    <property type="evidence" value="ECO:0007669"/>
    <property type="project" value="UniProtKB-ARBA"/>
</dbReference>
<evidence type="ECO:0000256" key="1">
    <source>
        <dbReference type="ARBA" id="ARBA00004141"/>
    </source>
</evidence>
<dbReference type="InterPro" id="IPR050291">
    <property type="entry name" value="CDF_Transporter"/>
</dbReference>
<dbReference type="GO" id="GO:0008324">
    <property type="term" value="F:monoatomic cation transmembrane transporter activity"/>
    <property type="evidence" value="ECO:0007669"/>
    <property type="project" value="InterPro"/>
</dbReference>
<gene>
    <name evidence="10" type="ORF">POSPLADRAFT_1051323</name>
</gene>
<keyword evidence="11" id="KW-1185">Reference proteome</keyword>
<dbReference type="Pfam" id="PF01545">
    <property type="entry name" value="Cation_efflux"/>
    <property type="match status" value="1"/>
</dbReference>
<dbReference type="Pfam" id="PF16916">
    <property type="entry name" value="ZT_dimer"/>
    <property type="match status" value="1"/>
</dbReference>
<keyword evidence="4 7" id="KW-1133">Transmembrane helix</keyword>
<evidence type="ECO:0000256" key="7">
    <source>
        <dbReference type="SAM" id="Phobius"/>
    </source>
</evidence>
<dbReference type="InterPro" id="IPR027470">
    <property type="entry name" value="Cation_efflux_CTD"/>
</dbReference>
<organism evidence="10 11">
    <name type="scientific">Postia placenta MAD-698-R-SB12</name>
    <dbReference type="NCBI Taxonomy" id="670580"/>
    <lineage>
        <taxon>Eukaryota</taxon>
        <taxon>Fungi</taxon>
        <taxon>Dikarya</taxon>
        <taxon>Basidiomycota</taxon>
        <taxon>Agaricomycotina</taxon>
        <taxon>Agaricomycetes</taxon>
        <taxon>Polyporales</taxon>
        <taxon>Adustoporiaceae</taxon>
        <taxon>Rhodonia</taxon>
    </lineage>
</organism>
<evidence type="ECO:0000313" key="11">
    <source>
        <dbReference type="Proteomes" id="UP000194127"/>
    </source>
</evidence>
<feature type="domain" description="Cation efflux protein cytoplasmic" evidence="9">
    <location>
        <begin position="335"/>
        <end position="395"/>
    </location>
</feature>
<dbReference type="InterPro" id="IPR058533">
    <property type="entry name" value="Cation_efflux_TM"/>
</dbReference>
<feature type="transmembrane region" description="Helical" evidence="7">
    <location>
        <begin position="114"/>
        <end position="135"/>
    </location>
</feature>
<comment type="subcellular location">
    <subcellularLocation>
        <location evidence="1">Membrane</location>
        <topology evidence="1">Multi-pass membrane protein</topology>
    </subcellularLocation>
</comment>
<dbReference type="InterPro" id="IPR036837">
    <property type="entry name" value="Cation_efflux_CTD_sf"/>
</dbReference>
<feature type="domain" description="Cation efflux protein transmembrane" evidence="8">
    <location>
        <begin position="119"/>
        <end position="313"/>
    </location>
</feature>
<dbReference type="FunFam" id="1.20.1510.10:FF:000005">
    <property type="entry name" value="Putative Cation diffusion facilitator 1"/>
    <property type="match status" value="1"/>
</dbReference>
<dbReference type="NCBIfam" id="TIGR01297">
    <property type="entry name" value="CDF"/>
    <property type="match status" value="1"/>
</dbReference>
<evidence type="ECO:0000256" key="3">
    <source>
        <dbReference type="ARBA" id="ARBA00022692"/>
    </source>
</evidence>
<dbReference type="GO" id="GO:0098771">
    <property type="term" value="P:inorganic ion homeostasis"/>
    <property type="evidence" value="ECO:0007669"/>
    <property type="project" value="UniProtKB-ARBA"/>
</dbReference>
<keyword evidence="5 7" id="KW-0472">Membrane</keyword>
<dbReference type="EMBL" id="KZ110591">
    <property type="protein sequence ID" value="OSX67170.1"/>
    <property type="molecule type" value="Genomic_DNA"/>
</dbReference>
<dbReference type="Gene3D" id="3.30.70.1350">
    <property type="entry name" value="Cation efflux protein, cytoplasmic domain"/>
    <property type="match status" value="1"/>
</dbReference>
<dbReference type="AlphaFoldDB" id="A0A1X6NF80"/>
<dbReference type="Gene3D" id="1.20.1510.10">
    <property type="entry name" value="Cation efflux protein transmembrane domain"/>
    <property type="match status" value="1"/>
</dbReference>